<evidence type="ECO:0000313" key="1">
    <source>
        <dbReference type="EMBL" id="KAH7905218.1"/>
    </source>
</evidence>
<accession>A0ACB7ZXY7</accession>
<keyword evidence="2" id="KW-1185">Reference proteome</keyword>
<proteinExistence type="predicted"/>
<sequence>MHAGRLNTRSLAFLALSMLSVPVAVSACEGQCMTDVTNEYLRRYYPIVLGVMQDLVSPSTYRQPRYRIPSYPVICCTTSLTLDMTQQGEQISTDLIPPSSSAHPRPAPISYLGPIISAWNSTAAPALTNAIFPSYFHGKCQPPSSFDAAHPNGVDPPGCPNPDCPVVCGTPGSMVHFYNKLVEIVCESVKGTLGNMTRVGSEEFKAVEKLVVKEGGSGDGDGDGGAGQNDSQRRTLSRIGRSSGPLGTRNESKPRRNGKEGHQRHPRDVQESLGGIMKQAPMLLQKRCGGPKLGRCRWTKAMQAFILRYP</sequence>
<reference evidence="1" key="1">
    <citation type="journal article" date="2021" name="New Phytol.">
        <title>Evolutionary innovations through gain and loss of genes in the ectomycorrhizal Boletales.</title>
        <authorList>
            <person name="Wu G."/>
            <person name="Miyauchi S."/>
            <person name="Morin E."/>
            <person name="Kuo A."/>
            <person name="Drula E."/>
            <person name="Varga T."/>
            <person name="Kohler A."/>
            <person name="Feng B."/>
            <person name="Cao Y."/>
            <person name="Lipzen A."/>
            <person name="Daum C."/>
            <person name="Hundley H."/>
            <person name="Pangilinan J."/>
            <person name="Johnson J."/>
            <person name="Barry K."/>
            <person name="LaButti K."/>
            <person name="Ng V."/>
            <person name="Ahrendt S."/>
            <person name="Min B."/>
            <person name="Choi I.G."/>
            <person name="Park H."/>
            <person name="Plett J.M."/>
            <person name="Magnuson J."/>
            <person name="Spatafora J.W."/>
            <person name="Nagy L.G."/>
            <person name="Henrissat B."/>
            <person name="Grigoriev I.V."/>
            <person name="Yang Z.L."/>
            <person name="Xu J."/>
            <person name="Martin F.M."/>
        </authorList>
    </citation>
    <scope>NUCLEOTIDE SEQUENCE</scope>
    <source>
        <strain evidence="1">ATCC 28755</strain>
    </source>
</reference>
<protein>
    <submittedName>
        <fullName evidence="1">Uncharacterized protein</fullName>
    </submittedName>
</protein>
<dbReference type="EMBL" id="MU268242">
    <property type="protein sequence ID" value="KAH7905218.1"/>
    <property type="molecule type" value="Genomic_DNA"/>
</dbReference>
<comment type="caution">
    <text evidence="1">The sequence shown here is derived from an EMBL/GenBank/DDBJ whole genome shotgun (WGS) entry which is preliminary data.</text>
</comment>
<gene>
    <name evidence="1" type="ORF">BJ138DRAFT_1165188</name>
</gene>
<dbReference type="Proteomes" id="UP000790377">
    <property type="component" value="Unassembled WGS sequence"/>
</dbReference>
<name>A0ACB7ZXY7_9AGAM</name>
<evidence type="ECO:0000313" key="2">
    <source>
        <dbReference type="Proteomes" id="UP000790377"/>
    </source>
</evidence>
<organism evidence="1 2">
    <name type="scientific">Hygrophoropsis aurantiaca</name>
    <dbReference type="NCBI Taxonomy" id="72124"/>
    <lineage>
        <taxon>Eukaryota</taxon>
        <taxon>Fungi</taxon>
        <taxon>Dikarya</taxon>
        <taxon>Basidiomycota</taxon>
        <taxon>Agaricomycotina</taxon>
        <taxon>Agaricomycetes</taxon>
        <taxon>Agaricomycetidae</taxon>
        <taxon>Boletales</taxon>
        <taxon>Coniophorineae</taxon>
        <taxon>Hygrophoropsidaceae</taxon>
        <taxon>Hygrophoropsis</taxon>
    </lineage>
</organism>